<dbReference type="InterPro" id="IPR011009">
    <property type="entry name" value="Kinase-like_dom_sf"/>
</dbReference>
<evidence type="ECO:0000259" key="1">
    <source>
        <dbReference type="Pfam" id="PF01636"/>
    </source>
</evidence>
<sequence length="308" mass="32584">MSDAPRPTQDTVRSLLGALLPDSGQLDVSAVSEGGEHSTWWVGTRYVLRLALDAPASVRQRREIRLRDLVRQHVGIAVPASLASGEWASGRTYTLDTRLQGASGEAVDVTAAGEEDLAGLLGGLREVPAARAETLGLARTAPRSLDVLRREAAQAAELLGGDAEFEPARLAQLTEQAAAQLAPQPGAVVVHHDLKGEHLTVTPDGRVRGVLDWSDAVIGDPAEDIAGLSIAVGARAAVRAATLAGYGARASLRGLWLARCDTLVRLGERLHGTDDSPVPLLRTQLERAWEAILLELVTELADKDPETG</sequence>
<dbReference type="AlphaFoldDB" id="A0AAU1U4S6"/>
<proteinExistence type="predicted"/>
<evidence type="ECO:0000313" key="2">
    <source>
        <dbReference type="EMBL" id="WTS12399.1"/>
    </source>
</evidence>
<dbReference type="Gene3D" id="3.30.200.20">
    <property type="entry name" value="Phosphorylase Kinase, domain 1"/>
    <property type="match status" value="1"/>
</dbReference>
<dbReference type="PANTHER" id="PTHR21310">
    <property type="entry name" value="AMINOGLYCOSIDE PHOSPHOTRANSFERASE-RELATED-RELATED"/>
    <property type="match status" value="1"/>
</dbReference>
<dbReference type="InterPro" id="IPR002575">
    <property type="entry name" value="Aminoglycoside_PTrfase"/>
</dbReference>
<gene>
    <name evidence="2" type="ORF">OHU69_15985</name>
</gene>
<accession>A0AAU1U4S6</accession>
<feature type="domain" description="Aminoglycoside phosphotransferase" evidence="1">
    <location>
        <begin position="28"/>
        <end position="254"/>
    </location>
</feature>
<reference evidence="2" key="1">
    <citation type="submission" date="2022-10" db="EMBL/GenBank/DDBJ databases">
        <title>The complete genomes of actinobacterial strains from the NBC collection.</title>
        <authorList>
            <person name="Joergensen T.S."/>
            <person name="Alvarez Arevalo M."/>
            <person name="Sterndorff E.B."/>
            <person name="Faurdal D."/>
            <person name="Vuksanovic O."/>
            <person name="Mourched A.-S."/>
            <person name="Charusanti P."/>
            <person name="Shaw S."/>
            <person name="Blin K."/>
            <person name="Weber T."/>
        </authorList>
    </citation>
    <scope>NUCLEOTIDE SEQUENCE</scope>
    <source>
        <strain evidence="2">NBC_00119</strain>
    </source>
</reference>
<dbReference type="Gene3D" id="3.90.1200.10">
    <property type="match status" value="1"/>
</dbReference>
<dbReference type="EMBL" id="CP108195">
    <property type="protein sequence ID" value="WTS12399.1"/>
    <property type="molecule type" value="Genomic_DNA"/>
</dbReference>
<organism evidence="2">
    <name type="scientific">Streptomyces sp. NBC_00119</name>
    <dbReference type="NCBI Taxonomy" id="2975659"/>
    <lineage>
        <taxon>Bacteria</taxon>
        <taxon>Bacillati</taxon>
        <taxon>Actinomycetota</taxon>
        <taxon>Actinomycetes</taxon>
        <taxon>Kitasatosporales</taxon>
        <taxon>Streptomycetaceae</taxon>
        <taxon>Streptomyces</taxon>
    </lineage>
</organism>
<name>A0AAU1U4S6_9ACTN</name>
<dbReference type="InterPro" id="IPR051678">
    <property type="entry name" value="AGP_Transferase"/>
</dbReference>
<dbReference type="SUPFAM" id="SSF56112">
    <property type="entry name" value="Protein kinase-like (PK-like)"/>
    <property type="match status" value="1"/>
</dbReference>
<dbReference type="Pfam" id="PF01636">
    <property type="entry name" value="APH"/>
    <property type="match status" value="1"/>
</dbReference>
<protein>
    <submittedName>
        <fullName evidence="2">Aminoglycoside phosphotransferase family protein</fullName>
    </submittedName>
</protein>